<feature type="transmembrane region" description="Helical" evidence="1">
    <location>
        <begin position="346"/>
        <end position="369"/>
    </location>
</feature>
<organism evidence="2 3">
    <name type="scientific">Symbiodinium pilosum</name>
    <name type="common">Dinoflagellate</name>
    <dbReference type="NCBI Taxonomy" id="2952"/>
    <lineage>
        <taxon>Eukaryota</taxon>
        <taxon>Sar</taxon>
        <taxon>Alveolata</taxon>
        <taxon>Dinophyceae</taxon>
        <taxon>Suessiales</taxon>
        <taxon>Symbiodiniaceae</taxon>
        <taxon>Symbiodinium</taxon>
    </lineage>
</organism>
<feature type="transmembrane region" description="Helical" evidence="1">
    <location>
        <begin position="154"/>
        <end position="177"/>
    </location>
</feature>
<proteinExistence type="predicted"/>
<gene>
    <name evidence="2" type="primary">amt-3</name>
    <name evidence="2" type="ORF">SPIL2461_LOCUS17698</name>
</gene>
<reference evidence="2" key="1">
    <citation type="submission" date="2021-02" db="EMBL/GenBank/DDBJ databases">
        <authorList>
            <person name="Dougan E. K."/>
            <person name="Rhodes N."/>
            <person name="Thang M."/>
            <person name="Chan C."/>
        </authorList>
    </citation>
    <scope>NUCLEOTIDE SEQUENCE</scope>
</reference>
<keyword evidence="1" id="KW-0472">Membrane</keyword>
<dbReference type="EMBL" id="CAJNIZ010043319">
    <property type="protein sequence ID" value="CAE7657252.1"/>
    <property type="molecule type" value="Genomic_DNA"/>
</dbReference>
<accession>A0A812W4H4</accession>
<dbReference type="Proteomes" id="UP000649617">
    <property type="component" value="Unassembled WGS sequence"/>
</dbReference>
<evidence type="ECO:0000313" key="2">
    <source>
        <dbReference type="EMBL" id="CAE7657252.1"/>
    </source>
</evidence>
<evidence type="ECO:0000256" key="1">
    <source>
        <dbReference type="SAM" id="Phobius"/>
    </source>
</evidence>
<evidence type="ECO:0000313" key="3">
    <source>
        <dbReference type="Proteomes" id="UP000649617"/>
    </source>
</evidence>
<protein>
    <submittedName>
        <fullName evidence="2">Amt-3 protein</fullName>
    </submittedName>
</protein>
<feature type="transmembrane region" description="Helical" evidence="1">
    <location>
        <begin position="278"/>
        <end position="298"/>
    </location>
</feature>
<name>A0A812W4H4_SYMPI</name>
<keyword evidence="1" id="KW-1133">Transmembrane helix</keyword>
<dbReference type="OrthoDB" id="420379at2759"/>
<feature type="transmembrane region" description="Helical" evidence="1">
    <location>
        <begin position="69"/>
        <end position="88"/>
    </location>
</feature>
<dbReference type="AlphaFoldDB" id="A0A812W4H4"/>
<feature type="transmembrane region" description="Helical" evidence="1">
    <location>
        <begin position="381"/>
        <end position="399"/>
    </location>
</feature>
<comment type="caution">
    <text evidence="2">The sequence shown here is derived from an EMBL/GenBank/DDBJ whole genome shotgun (WGS) entry which is preliminary data.</text>
</comment>
<sequence length="411" mass="45370">MFISHTWWTPGWRKALALHFQSTWHIVLGSWVFLVTSTFILCVTGVLPLPFIYQANLLGFQGVCPLGCWILLGGTLGPALVSLVSLYFPCRSPICFVDVACIHQEDKALMQRGVHGIGGFLAVTRELRVLWSRLWCIFELAAFRTANPTGQITLAPLFVEMTVFCMWLVLCMGNFFFWVARSGYGGANVVAYVQTALPFLPGIHLLRKNYLAKHKLLADMEGFDLDSVQCYSESDRDFIHSAIADWYGSSRAFTRFVQGPLREELTAPILATNLRWPYIFLLITPTFSLSMETLVALLMGDSPIGYAVAWTAGMLLANNCFYVPAGIVLIIYLCDRFAEPRGSSVLADYLQSVAIVLFVLVAGLSISAVSNFLVAAGPWTALVWLGGAVVNFVGLQLCCKRGRLPAAKPSI</sequence>
<keyword evidence="3" id="KW-1185">Reference proteome</keyword>
<keyword evidence="1" id="KW-0812">Transmembrane</keyword>
<feature type="transmembrane region" description="Helical" evidence="1">
    <location>
        <begin position="23"/>
        <end position="49"/>
    </location>
</feature>
<feature type="transmembrane region" description="Helical" evidence="1">
    <location>
        <begin position="304"/>
        <end position="334"/>
    </location>
</feature>